<dbReference type="Proteomes" id="UP000244978">
    <property type="component" value="Unassembled WGS sequence"/>
</dbReference>
<organism evidence="2 3">
    <name type="scientific">Homoserinimonas hongtaonis</name>
    <dbReference type="NCBI Taxonomy" id="2079791"/>
    <lineage>
        <taxon>Bacteria</taxon>
        <taxon>Bacillati</taxon>
        <taxon>Actinomycetota</taxon>
        <taxon>Actinomycetes</taxon>
        <taxon>Micrococcales</taxon>
        <taxon>Microbacteriaceae</taxon>
        <taxon>Homoserinimonas</taxon>
    </lineage>
</organism>
<evidence type="ECO:0000313" key="3">
    <source>
        <dbReference type="Proteomes" id="UP000244978"/>
    </source>
</evidence>
<keyword evidence="1" id="KW-0812">Transmembrane</keyword>
<name>A0A2U1SZR2_9MICO</name>
<dbReference type="RefSeq" id="WP_108997088.1">
    <property type="nucleotide sequence ID" value="NZ_QEEX01000001.1"/>
</dbReference>
<feature type="transmembrane region" description="Helical" evidence="1">
    <location>
        <begin position="38"/>
        <end position="57"/>
    </location>
</feature>
<evidence type="ECO:0000313" key="2">
    <source>
        <dbReference type="EMBL" id="PWB97088.1"/>
    </source>
</evidence>
<sequence>MTLLEKKRQTFVARPERLSFAGVVRSEFIKLTSLRSTIALVVSIIVVGVGVSVALGLTMEGAILPDLRSVGFVLDQITVGTVLFGQLIAAVLGVIVISGEYSSGTIQPTLIATPTRLPVLGAKAVVLFGMTTVSAVVAAFGSWAVTYPMFAAFDLEIGVTAPGVALSLLGTSVFVGLSAILGLGIGSLLRSVAASVATAISVMLLLPIVLSVLPASQVVRNLQLLSMSKAGDAMSNPSETLGVAVDLVDGFVSPGAGWIIALVWAGTFLVLGAIRLRRGDA</sequence>
<feature type="transmembrane region" description="Helical" evidence="1">
    <location>
        <begin position="120"/>
        <end position="144"/>
    </location>
</feature>
<gene>
    <name evidence="2" type="ORF">DF220_03970</name>
</gene>
<keyword evidence="1" id="KW-0472">Membrane</keyword>
<dbReference type="EMBL" id="QEEX01000001">
    <property type="protein sequence ID" value="PWB97088.1"/>
    <property type="molecule type" value="Genomic_DNA"/>
</dbReference>
<dbReference type="AlphaFoldDB" id="A0A2U1SZR2"/>
<feature type="transmembrane region" description="Helical" evidence="1">
    <location>
        <begin position="192"/>
        <end position="213"/>
    </location>
</feature>
<comment type="caution">
    <text evidence="2">The sequence shown here is derived from an EMBL/GenBank/DDBJ whole genome shotgun (WGS) entry which is preliminary data.</text>
</comment>
<accession>A0A2U1SZR2</accession>
<evidence type="ECO:0000256" key="1">
    <source>
        <dbReference type="SAM" id="Phobius"/>
    </source>
</evidence>
<reference evidence="3" key="1">
    <citation type="submission" date="2018-04" db="EMBL/GenBank/DDBJ databases">
        <authorList>
            <person name="Liu S."/>
            <person name="Wang Z."/>
            <person name="Li J."/>
        </authorList>
    </citation>
    <scope>NUCLEOTIDE SEQUENCE [LARGE SCALE GENOMIC DNA]</scope>
    <source>
        <strain evidence="3">S1194</strain>
    </source>
</reference>
<feature type="transmembrane region" description="Helical" evidence="1">
    <location>
        <begin position="77"/>
        <end position="99"/>
    </location>
</feature>
<feature type="transmembrane region" description="Helical" evidence="1">
    <location>
        <begin position="164"/>
        <end position="185"/>
    </location>
</feature>
<feature type="transmembrane region" description="Helical" evidence="1">
    <location>
        <begin position="256"/>
        <end position="276"/>
    </location>
</feature>
<keyword evidence="3" id="KW-1185">Reference proteome</keyword>
<protein>
    <submittedName>
        <fullName evidence="2">ABC transporter permease</fullName>
    </submittedName>
</protein>
<proteinExistence type="predicted"/>
<keyword evidence="1" id="KW-1133">Transmembrane helix</keyword>